<keyword evidence="2" id="KW-1185">Reference proteome</keyword>
<name>A0A1H3KHG3_9RHOB</name>
<dbReference type="Pfam" id="PF00494">
    <property type="entry name" value="SQS_PSY"/>
    <property type="match status" value="1"/>
</dbReference>
<dbReference type="SUPFAM" id="SSF48576">
    <property type="entry name" value="Terpenoid synthases"/>
    <property type="match status" value="1"/>
</dbReference>
<dbReference type="STRING" id="576131.SAMN05444486_102532"/>
<organism evidence="1 2">
    <name type="scientific">Lentibacter algarum</name>
    <dbReference type="NCBI Taxonomy" id="576131"/>
    <lineage>
        <taxon>Bacteria</taxon>
        <taxon>Pseudomonadati</taxon>
        <taxon>Pseudomonadota</taxon>
        <taxon>Alphaproteobacteria</taxon>
        <taxon>Rhodobacterales</taxon>
        <taxon>Roseobacteraceae</taxon>
        <taxon>Lentibacter</taxon>
    </lineage>
</organism>
<dbReference type="RefSeq" id="WP_089890477.1">
    <property type="nucleotide sequence ID" value="NZ_CALJFH010000012.1"/>
</dbReference>
<accession>A0A1H3KHG3</accession>
<evidence type="ECO:0000313" key="2">
    <source>
        <dbReference type="Proteomes" id="UP000199026"/>
    </source>
</evidence>
<dbReference type="AlphaFoldDB" id="A0A1H3KHG3"/>
<dbReference type="GeneID" id="78124601"/>
<dbReference type="OrthoDB" id="9814909at2"/>
<dbReference type="Gene3D" id="1.10.600.10">
    <property type="entry name" value="Farnesyl Diphosphate Synthase"/>
    <property type="match status" value="1"/>
</dbReference>
<dbReference type="Proteomes" id="UP000199026">
    <property type="component" value="Unassembled WGS sequence"/>
</dbReference>
<dbReference type="InterPro" id="IPR008949">
    <property type="entry name" value="Isoprenoid_synthase_dom_sf"/>
</dbReference>
<sequence length="258" mass="28193">MSTQETDHIAACASIVHKGDPARFRAAMAAPLGLREKLLVLYAFNVEVARAPWVTAEAMIAEMRLQWWHDALGEIAAGGAVRRHEVVTPLSEYLTPEQALALQSLVEARRWDIYPDAFADEAALWTHLSNTTGALMRAALGLAGTETTPKLDEGLKAVALAGWLTAVPALIGQNRHPLPETSEGAIVRLASEGLAKLKTARKQPLPKLARRALLAGWQSEPLLKLALNEPQRVLNGTLELAPFRAQLRLARLAFTNRW</sequence>
<gene>
    <name evidence="1" type="ORF">SAMN05444486_102532</name>
</gene>
<protein>
    <submittedName>
        <fullName evidence="1">Phytoene/squalene synthetase</fullName>
    </submittedName>
</protein>
<reference evidence="1 2" key="1">
    <citation type="submission" date="2016-10" db="EMBL/GenBank/DDBJ databases">
        <authorList>
            <person name="de Groot N.N."/>
        </authorList>
    </citation>
    <scope>NUCLEOTIDE SEQUENCE [LARGE SCALE GENOMIC DNA]</scope>
    <source>
        <strain evidence="1 2">DSM 24677</strain>
    </source>
</reference>
<dbReference type="EMBL" id="FNPR01000002">
    <property type="protein sequence ID" value="SDY51215.1"/>
    <property type="molecule type" value="Genomic_DNA"/>
</dbReference>
<evidence type="ECO:0000313" key="1">
    <source>
        <dbReference type="EMBL" id="SDY51215.1"/>
    </source>
</evidence>
<dbReference type="InterPro" id="IPR002060">
    <property type="entry name" value="Squ/phyt_synthse"/>
</dbReference>
<proteinExistence type="predicted"/>